<comment type="caution">
    <text evidence="1">The sequence shown here is derived from an EMBL/GenBank/DDBJ whole genome shotgun (WGS) entry which is preliminary data.</text>
</comment>
<gene>
    <name evidence="1" type="ORF">AK812_SmicGene13737</name>
</gene>
<accession>A0A1Q9E7D1</accession>
<evidence type="ECO:0000313" key="2">
    <source>
        <dbReference type="Proteomes" id="UP000186817"/>
    </source>
</evidence>
<protein>
    <submittedName>
        <fullName evidence="1">Uncharacterized protein</fullName>
    </submittedName>
</protein>
<reference evidence="1 2" key="1">
    <citation type="submission" date="2016-02" db="EMBL/GenBank/DDBJ databases">
        <title>Genome analysis of coral dinoflagellate symbionts highlights evolutionary adaptations to a symbiotic lifestyle.</title>
        <authorList>
            <person name="Aranda M."/>
            <person name="Li Y."/>
            <person name="Liew Y.J."/>
            <person name="Baumgarten S."/>
            <person name="Simakov O."/>
            <person name="Wilson M."/>
            <person name="Piel J."/>
            <person name="Ashoor H."/>
            <person name="Bougouffa S."/>
            <person name="Bajic V.B."/>
            <person name="Ryu T."/>
            <person name="Ravasi T."/>
            <person name="Bayer T."/>
            <person name="Micklem G."/>
            <person name="Kim H."/>
            <person name="Bhak J."/>
            <person name="Lajeunesse T.C."/>
            <person name="Voolstra C.R."/>
        </authorList>
    </citation>
    <scope>NUCLEOTIDE SEQUENCE [LARGE SCALE GENOMIC DNA]</scope>
    <source>
        <strain evidence="1 2">CCMP2467</strain>
    </source>
</reference>
<name>A0A1Q9E7D1_SYMMI</name>
<sequence>MMRDILRGLKDDTVNGFWRLLAKCPSAVASSELRQGPSPAGTNPFSLGVVRNFKQFLFSCQEPTLVQPSSLVPAAGRRPEPPPDAQY</sequence>
<evidence type="ECO:0000313" key="1">
    <source>
        <dbReference type="EMBL" id="OLQ03311.1"/>
    </source>
</evidence>
<keyword evidence="2" id="KW-1185">Reference proteome</keyword>
<organism evidence="1 2">
    <name type="scientific">Symbiodinium microadriaticum</name>
    <name type="common">Dinoflagellate</name>
    <name type="synonym">Zooxanthella microadriatica</name>
    <dbReference type="NCBI Taxonomy" id="2951"/>
    <lineage>
        <taxon>Eukaryota</taxon>
        <taxon>Sar</taxon>
        <taxon>Alveolata</taxon>
        <taxon>Dinophyceae</taxon>
        <taxon>Suessiales</taxon>
        <taxon>Symbiodiniaceae</taxon>
        <taxon>Symbiodinium</taxon>
    </lineage>
</organism>
<dbReference type="EMBL" id="LSRX01000239">
    <property type="protein sequence ID" value="OLQ03311.1"/>
    <property type="molecule type" value="Genomic_DNA"/>
</dbReference>
<dbReference type="Proteomes" id="UP000186817">
    <property type="component" value="Unassembled WGS sequence"/>
</dbReference>
<dbReference type="AlphaFoldDB" id="A0A1Q9E7D1"/>
<proteinExistence type="predicted"/>